<feature type="transmembrane region" description="Helical" evidence="1">
    <location>
        <begin position="74"/>
        <end position="95"/>
    </location>
</feature>
<dbReference type="Proteomes" id="UP000032544">
    <property type="component" value="Unassembled WGS sequence"/>
</dbReference>
<feature type="transmembrane region" description="Helical" evidence="1">
    <location>
        <begin position="135"/>
        <end position="154"/>
    </location>
</feature>
<dbReference type="AlphaFoldDB" id="A0A0D8J8T8"/>
<accession>A0A0D8J8T8</accession>
<protein>
    <submittedName>
        <fullName evidence="2">Uncharacterized protein</fullName>
    </submittedName>
</protein>
<keyword evidence="1" id="KW-0812">Transmembrane</keyword>
<sequence>MKLRIKSTKTTILILGIYQIVGALLGFYIIASILLKTGEINGALLLIYLVAVGLYSLSFKAGSLLIRKQHKRGLLLSMLNQTIQIFAVGVGAYTYNFISGGRLGGGVEFTNGFEMNMDVALTSRFSFAWNSGEEYYLYINLLAVFLIYVCIDIYEELFKKDKAVSITEIEPRSEIHA</sequence>
<dbReference type="RefSeq" id="WP_045030519.1">
    <property type="nucleotide sequence ID" value="NZ_JRHC01000003.1"/>
</dbReference>
<feature type="transmembrane region" description="Helical" evidence="1">
    <location>
        <begin position="12"/>
        <end position="34"/>
    </location>
</feature>
<keyword evidence="3" id="KW-1185">Reference proteome</keyword>
<evidence type="ECO:0000313" key="2">
    <source>
        <dbReference type="EMBL" id="KJF43292.1"/>
    </source>
</evidence>
<reference evidence="2 3" key="1">
    <citation type="submission" date="2014-09" db="EMBL/GenBank/DDBJ databases">
        <title>Draft Genome Sequence of Draconibacterium sp. JN14CK-3.</title>
        <authorList>
            <person name="Dong C."/>
            <person name="Lai Q."/>
            <person name="Shao Z."/>
        </authorList>
    </citation>
    <scope>NUCLEOTIDE SEQUENCE [LARGE SCALE GENOMIC DNA]</scope>
    <source>
        <strain evidence="2 3">JN14CK-3</strain>
    </source>
</reference>
<keyword evidence="1" id="KW-0472">Membrane</keyword>
<proteinExistence type="predicted"/>
<dbReference type="STRING" id="1544798.LH29_13675"/>
<comment type="caution">
    <text evidence="2">The sequence shown here is derived from an EMBL/GenBank/DDBJ whole genome shotgun (WGS) entry which is preliminary data.</text>
</comment>
<dbReference type="OrthoDB" id="1448671at2"/>
<feature type="transmembrane region" description="Helical" evidence="1">
    <location>
        <begin position="40"/>
        <end position="62"/>
    </location>
</feature>
<evidence type="ECO:0000313" key="3">
    <source>
        <dbReference type="Proteomes" id="UP000032544"/>
    </source>
</evidence>
<keyword evidence="1" id="KW-1133">Transmembrane helix</keyword>
<name>A0A0D8J8T8_9BACT</name>
<dbReference type="EMBL" id="JRHC01000003">
    <property type="protein sequence ID" value="KJF43292.1"/>
    <property type="molecule type" value="Genomic_DNA"/>
</dbReference>
<organism evidence="2 3">
    <name type="scientific">Draconibacterium sediminis</name>
    <dbReference type="NCBI Taxonomy" id="1544798"/>
    <lineage>
        <taxon>Bacteria</taxon>
        <taxon>Pseudomonadati</taxon>
        <taxon>Bacteroidota</taxon>
        <taxon>Bacteroidia</taxon>
        <taxon>Marinilabiliales</taxon>
        <taxon>Prolixibacteraceae</taxon>
        <taxon>Draconibacterium</taxon>
    </lineage>
</organism>
<evidence type="ECO:0000256" key="1">
    <source>
        <dbReference type="SAM" id="Phobius"/>
    </source>
</evidence>
<gene>
    <name evidence="2" type="ORF">LH29_13675</name>
</gene>